<evidence type="ECO:0000259" key="3">
    <source>
        <dbReference type="Pfam" id="PF04321"/>
    </source>
</evidence>
<name>A0A974NPS4_PERPY</name>
<evidence type="ECO:0000313" key="4">
    <source>
        <dbReference type="EMBL" id="QQT01851.1"/>
    </source>
</evidence>
<dbReference type="NCBIfam" id="TIGR01214">
    <property type="entry name" value="rmlD"/>
    <property type="match status" value="1"/>
</dbReference>
<dbReference type="AlphaFoldDB" id="A0A974NPS4"/>
<dbReference type="CDD" id="cd05254">
    <property type="entry name" value="dTDP_HR_like_SDR_e"/>
    <property type="match status" value="1"/>
</dbReference>
<accession>A0A974NPS4</accession>
<dbReference type="KEGG" id="ppsr:I6J18_08390"/>
<keyword evidence="5" id="KW-1185">Reference proteome</keyword>
<dbReference type="PANTHER" id="PTHR10491">
    <property type="entry name" value="DTDP-4-DEHYDRORHAMNOSE REDUCTASE"/>
    <property type="match status" value="1"/>
</dbReference>
<keyword evidence="2" id="KW-0521">NADP</keyword>
<protein>
    <recommendedName>
        <fullName evidence="2">dTDP-4-dehydrorhamnose reductase</fullName>
        <ecNumber evidence="2">1.1.1.133</ecNumber>
    </recommendedName>
</protein>
<dbReference type="EMBL" id="CP068053">
    <property type="protein sequence ID" value="QQT01851.1"/>
    <property type="molecule type" value="Genomic_DNA"/>
</dbReference>
<dbReference type="RefSeq" id="WP_040373363.1">
    <property type="nucleotide sequence ID" value="NZ_CP068053.1"/>
</dbReference>
<dbReference type="InterPro" id="IPR036291">
    <property type="entry name" value="NAD(P)-bd_dom_sf"/>
</dbReference>
<proteinExistence type="inferred from homology"/>
<dbReference type="SUPFAM" id="SSF51735">
    <property type="entry name" value="NAD(P)-binding Rossmann-fold domains"/>
    <property type="match status" value="1"/>
</dbReference>
<keyword evidence="2 4" id="KW-0560">Oxidoreductase</keyword>
<gene>
    <name evidence="4" type="primary">rfbD</name>
    <name evidence="4" type="ORF">I6J18_08390</name>
</gene>
<comment type="pathway">
    <text evidence="2">Carbohydrate biosynthesis; dTDP-L-rhamnose biosynthesis.</text>
</comment>
<organism evidence="4 5">
    <name type="scientific">Peribacillus psychrosaccharolyticus</name>
    <name type="common">Bacillus psychrosaccharolyticus</name>
    <dbReference type="NCBI Taxonomy" id="1407"/>
    <lineage>
        <taxon>Bacteria</taxon>
        <taxon>Bacillati</taxon>
        <taxon>Bacillota</taxon>
        <taxon>Bacilli</taxon>
        <taxon>Bacillales</taxon>
        <taxon>Bacillaceae</taxon>
        <taxon>Peribacillus</taxon>
    </lineage>
</organism>
<dbReference type="GO" id="GO:0005829">
    <property type="term" value="C:cytosol"/>
    <property type="evidence" value="ECO:0007669"/>
    <property type="project" value="TreeGrafter"/>
</dbReference>
<dbReference type="InterPro" id="IPR005913">
    <property type="entry name" value="dTDP_dehydrorham_reduct"/>
</dbReference>
<feature type="domain" description="RmlD-like substrate binding" evidence="3">
    <location>
        <begin position="1"/>
        <end position="279"/>
    </location>
</feature>
<comment type="function">
    <text evidence="2">Catalyzes the reduction of dTDP-6-deoxy-L-lyxo-4-hexulose to yield dTDP-L-rhamnose.</text>
</comment>
<dbReference type="Proteomes" id="UP000595254">
    <property type="component" value="Chromosome"/>
</dbReference>
<comment type="similarity">
    <text evidence="1 2">Belongs to the dTDP-4-dehydrorhamnose reductase family.</text>
</comment>
<dbReference type="Pfam" id="PF04321">
    <property type="entry name" value="RmlD_sub_bind"/>
    <property type="match status" value="1"/>
</dbReference>
<evidence type="ECO:0000256" key="1">
    <source>
        <dbReference type="ARBA" id="ARBA00010944"/>
    </source>
</evidence>
<evidence type="ECO:0000313" key="5">
    <source>
        <dbReference type="Proteomes" id="UP000595254"/>
    </source>
</evidence>
<dbReference type="PANTHER" id="PTHR10491:SF4">
    <property type="entry name" value="METHIONINE ADENOSYLTRANSFERASE 2 SUBUNIT BETA"/>
    <property type="match status" value="1"/>
</dbReference>
<dbReference type="Gene3D" id="3.90.25.10">
    <property type="entry name" value="UDP-galactose 4-epimerase, domain 1"/>
    <property type="match status" value="1"/>
</dbReference>
<reference evidence="4 5" key="1">
    <citation type="submission" date="2021-01" db="EMBL/GenBank/DDBJ databases">
        <title>FDA dAtabase for Regulatory Grade micrObial Sequences (FDA-ARGOS): Supporting development and validation of Infectious Disease Dx tests.</title>
        <authorList>
            <person name="Nelson B."/>
            <person name="Plummer A."/>
            <person name="Tallon L."/>
            <person name="Sadzewicz L."/>
            <person name="Zhao X."/>
            <person name="Boylan J."/>
            <person name="Ott S."/>
            <person name="Bowen H."/>
            <person name="Vavikolanu K."/>
            <person name="Mehta A."/>
            <person name="Aluvathingal J."/>
            <person name="Nadendla S."/>
            <person name="Myers T."/>
            <person name="Yan Y."/>
            <person name="Sichtig H."/>
        </authorList>
    </citation>
    <scope>NUCLEOTIDE SEQUENCE [LARGE SCALE GENOMIC DNA]</scope>
    <source>
        <strain evidence="4 5">FDAARGOS_1161</strain>
    </source>
</reference>
<sequence length="284" mass="31970">MKIVVTGYTGQLGYDVVREGKQRGFQMYGTGSKDLDITNEQNVRAYITQLNPDAIIHCAAYTSVDLAEDDKERCYDVNVNGTRYLAEAAKETGAKFVYLSTDYVFDGKGTNAFTESDQPNPIGYYGKTKYKGEQIIETMLSHFFIVRISWVFGINGSNFIKTMRKLAESQPVVRVVGDQIGAPTYTRDLSILLLDMIQTEQYGIYHAANSGVCSWSDFAEELFKLDNRSVSVHPITSEEFPTKAKRPKNSRLSKAKLIENGFSPLPNWQDALARYLTELNDEVK</sequence>
<evidence type="ECO:0000256" key="2">
    <source>
        <dbReference type="RuleBase" id="RU364082"/>
    </source>
</evidence>
<dbReference type="EC" id="1.1.1.133" evidence="2"/>
<dbReference type="GO" id="GO:0008831">
    <property type="term" value="F:dTDP-4-dehydrorhamnose reductase activity"/>
    <property type="evidence" value="ECO:0007669"/>
    <property type="project" value="UniProtKB-EC"/>
</dbReference>
<dbReference type="GO" id="GO:0019305">
    <property type="term" value="P:dTDP-rhamnose biosynthetic process"/>
    <property type="evidence" value="ECO:0007669"/>
    <property type="project" value="TreeGrafter"/>
</dbReference>
<dbReference type="Gene3D" id="3.40.50.720">
    <property type="entry name" value="NAD(P)-binding Rossmann-like Domain"/>
    <property type="match status" value="1"/>
</dbReference>
<dbReference type="InterPro" id="IPR029903">
    <property type="entry name" value="RmlD-like-bd"/>
</dbReference>